<sequence length="109" mass="12612">MPLWSTTKLRIYFDAPVINTAKKYLPSVELKGCDFHYNQSELIKVQNLDLFSEYQDNAEIKYFIRKCSALAHIPPDSLDNGWLSIMENAPSTVAIGKFIDYMVEQYLEI</sequence>
<accession>A0A4Y2EB49</accession>
<dbReference type="OrthoDB" id="6515141at2759"/>
<dbReference type="AlphaFoldDB" id="A0A4Y2EB49"/>
<evidence type="ECO:0000313" key="2">
    <source>
        <dbReference type="Proteomes" id="UP000499080"/>
    </source>
</evidence>
<protein>
    <recommendedName>
        <fullName evidence="3">MULE transposase domain-containing protein</fullName>
    </recommendedName>
</protein>
<name>A0A4Y2EB49_ARAVE</name>
<organism evidence="1 2">
    <name type="scientific">Araneus ventricosus</name>
    <name type="common">Orbweaver spider</name>
    <name type="synonym">Epeira ventricosa</name>
    <dbReference type="NCBI Taxonomy" id="182803"/>
    <lineage>
        <taxon>Eukaryota</taxon>
        <taxon>Metazoa</taxon>
        <taxon>Ecdysozoa</taxon>
        <taxon>Arthropoda</taxon>
        <taxon>Chelicerata</taxon>
        <taxon>Arachnida</taxon>
        <taxon>Araneae</taxon>
        <taxon>Araneomorphae</taxon>
        <taxon>Entelegynae</taxon>
        <taxon>Araneoidea</taxon>
        <taxon>Araneidae</taxon>
        <taxon>Araneus</taxon>
    </lineage>
</organism>
<evidence type="ECO:0000313" key="1">
    <source>
        <dbReference type="EMBL" id="GBM25084.1"/>
    </source>
</evidence>
<dbReference type="EMBL" id="BGPR01000531">
    <property type="protein sequence ID" value="GBM25084.1"/>
    <property type="molecule type" value="Genomic_DNA"/>
</dbReference>
<comment type="caution">
    <text evidence="1">The sequence shown here is derived from an EMBL/GenBank/DDBJ whole genome shotgun (WGS) entry which is preliminary data.</text>
</comment>
<dbReference type="Proteomes" id="UP000499080">
    <property type="component" value="Unassembled WGS sequence"/>
</dbReference>
<proteinExistence type="predicted"/>
<reference evidence="1 2" key="1">
    <citation type="journal article" date="2019" name="Sci. Rep.">
        <title>Orb-weaving spider Araneus ventricosus genome elucidates the spidroin gene catalogue.</title>
        <authorList>
            <person name="Kono N."/>
            <person name="Nakamura H."/>
            <person name="Ohtoshi R."/>
            <person name="Moran D.A.P."/>
            <person name="Shinohara A."/>
            <person name="Yoshida Y."/>
            <person name="Fujiwara M."/>
            <person name="Mori M."/>
            <person name="Tomita M."/>
            <person name="Arakawa K."/>
        </authorList>
    </citation>
    <scope>NUCLEOTIDE SEQUENCE [LARGE SCALE GENOMIC DNA]</scope>
</reference>
<evidence type="ECO:0008006" key="3">
    <source>
        <dbReference type="Google" id="ProtNLM"/>
    </source>
</evidence>
<gene>
    <name evidence="1" type="ORF">AVEN_96662_1</name>
</gene>
<keyword evidence="2" id="KW-1185">Reference proteome</keyword>